<protein>
    <recommendedName>
        <fullName evidence="2">Polymer-forming cytoskeletal</fullName>
    </recommendedName>
</protein>
<sequence>MAEDKTSILLSDVSIEGDLVEKDKIIVDAKISGDIKADDIEAHSNSSITGNITSKNAALGGKLKGNVNSDKIIIQKTAEIEGVLSQKTLAIEEGAKLKIKTETIK</sequence>
<dbReference type="Pfam" id="PF04519">
    <property type="entry name" value="Bactofilin"/>
    <property type="match status" value="1"/>
</dbReference>
<organism evidence="1">
    <name type="scientific">uncultured marine microorganism HF4000_141F21</name>
    <dbReference type="NCBI Taxonomy" id="455525"/>
    <lineage>
        <taxon>unclassified sequences</taxon>
        <taxon>environmental samples</taxon>
    </lineage>
</organism>
<evidence type="ECO:0008006" key="2">
    <source>
        <dbReference type="Google" id="ProtNLM"/>
    </source>
</evidence>
<gene>
    <name evidence="1" type="ORF">ALOHA_HF4000141F21ctg1g13</name>
</gene>
<dbReference type="EMBL" id="EU016584">
    <property type="protein sequence ID" value="ABZ06747.1"/>
    <property type="molecule type" value="Genomic_DNA"/>
</dbReference>
<dbReference type="InterPro" id="IPR007607">
    <property type="entry name" value="BacA/B"/>
</dbReference>
<dbReference type="AlphaFoldDB" id="B3T2D8"/>
<dbReference type="PANTHER" id="PTHR35024">
    <property type="entry name" value="HYPOTHETICAL CYTOSOLIC PROTEIN"/>
    <property type="match status" value="1"/>
</dbReference>
<dbReference type="PANTHER" id="PTHR35024:SF4">
    <property type="entry name" value="POLYMER-FORMING CYTOSKELETAL PROTEIN"/>
    <property type="match status" value="1"/>
</dbReference>
<name>B3T2D8_9ZZZZ</name>
<accession>B3T2D8</accession>
<proteinExistence type="predicted"/>
<evidence type="ECO:0000313" key="1">
    <source>
        <dbReference type="EMBL" id="ABZ06747.1"/>
    </source>
</evidence>
<reference evidence="1" key="1">
    <citation type="journal article" date="2008" name="ISME J.">
        <title>Genomic patterns of recombination, clonal divergence and environment in marine microbial populations.</title>
        <authorList>
            <person name="Konstantinidis K.T."/>
            <person name="Delong E.F."/>
        </authorList>
    </citation>
    <scope>NUCLEOTIDE SEQUENCE</scope>
</reference>